<feature type="binding site" evidence="2">
    <location>
        <position position="256"/>
    </location>
    <ligand>
        <name>Co(2+)</name>
        <dbReference type="ChEBI" id="CHEBI:48828"/>
    </ligand>
</feature>
<dbReference type="EMBL" id="FRDI01000002">
    <property type="protein sequence ID" value="SHN49690.1"/>
    <property type="molecule type" value="Genomic_DNA"/>
</dbReference>
<dbReference type="Proteomes" id="UP000186469">
    <property type="component" value="Unassembled WGS sequence"/>
</dbReference>
<sequence length="310" mass="34968">MKKAILIIVVGSTALEAQETLRRFCEKVQVAFVDADVFLAFTSDRVRQLLKQEGREVYSIEENLQRIYDKGYNQTVIQPMYTLSGVEYNELIKIVELFTSKVKEGKATFKIQLGSSLLPLQKISMVHTNQVSDYQDTQSSPNSQSVIDRYYNEFIVDLEKISSALIGELPSERKAYEPVIWMGHGSPDTSDLAYAALSKAIKNSDSLGFVATLDGKIKLETILPELLNCLAKVQKQYPNETIHVWLIPLLSIVGRHVLEDMVGENNHSWKSRLEKAGISVKVDLTALVDNDKIAQMWIDKVRVAFKLLAE</sequence>
<dbReference type="SUPFAM" id="SSF53800">
    <property type="entry name" value="Chelatase"/>
    <property type="match status" value="1"/>
</dbReference>
<accession>A0A1M7RU05</accession>
<dbReference type="RefSeq" id="WP_072695515.1">
    <property type="nucleotide sequence ID" value="NZ_FRDI01000002.1"/>
</dbReference>
<keyword evidence="2" id="KW-0479">Metal-binding</keyword>
<dbReference type="InterPro" id="IPR010388">
    <property type="entry name" value="Anaerobic_Co-chelatase"/>
</dbReference>
<reference evidence="3 4" key="1">
    <citation type="submission" date="2016-12" db="EMBL/GenBank/DDBJ databases">
        <authorList>
            <person name="Song W.-J."/>
            <person name="Kurnit D.M."/>
        </authorList>
    </citation>
    <scope>NUCLEOTIDE SEQUENCE [LARGE SCALE GENOMIC DNA]</scope>
    <source>
        <strain evidence="3 4">DSM 11393</strain>
    </source>
</reference>
<dbReference type="STRING" id="1121455.SAMN02745728_00161"/>
<dbReference type="GO" id="GO:0016852">
    <property type="term" value="F:sirohydrochlorin cobaltochelatase activity"/>
    <property type="evidence" value="ECO:0007669"/>
    <property type="project" value="InterPro"/>
</dbReference>
<proteinExistence type="predicted"/>
<dbReference type="GO" id="GO:0046872">
    <property type="term" value="F:metal ion binding"/>
    <property type="evidence" value="ECO:0007669"/>
    <property type="project" value="UniProtKB-KW"/>
</dbReference>
<name>A0A1M7RU05_9BACT</name>
<evidence type="ECO:0000313" key="4">
    <source>
        <dbReference type="Proteomes" id="UP000186469"/>
    </source>
</evidence>
<dbReference type="Pfam" id="PF06180">
    <property type="entry name" value="CbiK"/>
    <property type="match status" value="1"/>
</dbReference>
<organism evidence="3 4">
    <name type="scientific">Desulfovibrio litoralis DSM 11393</name>
    <dbReference type="NCBI Taxonomy" id="1121455"/>
    <lineage>
        <taxon>Bacteria</taxon>
        <taxon>Pseudomonadati</taxon>
        <taxon>Thermodesulfobacteriota</taxon>
        <taxon>Desulfovibrionia</taxon>
        <taxon>Desulfovibrionales</taxon>
        <taxon>Desulfovibrionaceae</taxon>
        <taxon>Desulfovibrio</taxon>
    </lineage>
</organism>
<evidence type="ECO:0000256" key="1">
    <source>
        <dbReference type="PIRSR" id="PIRSR033579-1"/>
    </source>
</evidence>
<dbReference type="Gene3D" id="3.40.50.1400">
    <property type="match status" value="2"/>
</dbReference>
<feature type="active site" description="Proton acceptor" evidence="1">
    <location>
        <position position="184"/>
    </location>
</feature>
<keyword evidence="2" id="KW-0170">Cobalt</keyword>
<feature type="binding site" evidence="2">
    <location>
        <position position="184"/>
    </location>
    <ligand>
        <name>Co(2+)</name>
        <dbReference type="ChEBI" id="CHEBI:48828"/>
    </ligand>
</feature>
<evidence type="ECO:0000313" key="3">
    <source>
        <dbReference type="EMBL" id="SHN49690.1"/>
    </source>
</evidence>
<dbReference type="AlphaFoldDB" id="A0A1M7RU05"/>
<dbReference type="GO" id="GO:0019251">
    <property type="term" value="P:anaerobic cobalamin biosynthetic process"/>
    <property type="evidence" value="ECO:0007669"/>
    <property type="project" value="InterPro"/>
</dbReference>
<protein>
    <submittedName>
        <fullName evidence="3">Cobalamin biosynthesis protein CbiK, Co2+ chelatase</fullName>
    </submittedName>
</protein>
<dbReference type="OrthoDB" id="9770331at2"/>
<keyword evidence="4" id="KW-1185">Reference proteome</keyword>
<evidence type="ECO:0000256" key="2">
    <source>
        <dbReference type="PIRSR" id="PIRSR033579-3"/>
    </source>
</evidence>
<dbReference type="PIRSF" id="PIRSF033579">
    <property type="entry name" value="Anaer_Co_chel"/>
    <property type="match status" value="1"/>
</dbReference>
<gene>
    <name evidence="3" type="ORF">SAMN02745728_00161</name>
</gene>